<dbReference type="STRING" id="62062.ENSHHUP00000024342"/>
<keyword evidence="4" id="KW-0325">Glycoprotein</keyword>
<dbReference type="Proteomes" id="UP000314982">
    <property type="component" value="Unassembled WGS sequence"/>
</dbReference>
<name>A0A4W5LES5_9TELE</name>
<keyword evidence="3" id="KW-1015">Disulfide bond</keyword>
<evidence type="ECO:0000256" key="2">
    <source>
        <dbReference type="ARBA" id="ARBA00022737"/>
    </source>
</evidence>
<evidence type="ECO:0000256" key="1">
    <source>
        <dbReference type="ARBA" id="ARBA00022729"/>
    </source>
</evidence>
<proteinExistence type="predicted"/>
<protein>
    <recommendedName>
        <fullName evidence="5">Laminin IV type A domain-containing protein</fullName>
    </recommendedName>
</protein>
<evidence type="ECO:0000313" key="6">
    <source>
        <dbReference type="Ensembl" id="ENSHHUP00000024342.1"/>
    </source>
</evidence>
<keyword evidence="2" id="KW-0677">Repeat</keyword>
<organism evidence="6 7">
    <name type="scientific">Hucho hucho</name>
    <name type="common">huchen</name>
    <dbReference type="NCBI Taxonomy" id="62062"/>
    <lineage>
        <taxon>Eukaryota</taxon>
        <taxon>Metazoa</taxon>
        <taxon>Chordata</taxon>
        <taxon>Craniata</taxon>
        <taxon>Vertebrata</taxon>
        <taxon>Euteleostomi</taxon>
        <taxon>Actinopterygii</taxon>
        <taxon>Neopterygii</taxon>
        <taxon>Teleostei</taxon>
        <taxon>Protacanthopterygii</taxon>
        <taxon>Salmoniformes</taxon>
        <taxon>Salmonidae</taxon>
        <taxon>Salmoninae</taxon>
        <taxon>Hucho</taxon>
    </lineage>
</organism>
<reference evidence="7" key="1">
    <citation type="submission" date="2018-06" db="EMBL/GenBank/DDBJ databases">
        <title>Genome assembly of Danube salmon.</title>
        <authorList>
            <person name="Macqueen D.J."/>
            <person name="Gundappa M.K."/>
        </authorList>
    </citation>
    <scope>NUCLEOTIDE SEQUENCE [LARGE SCALE GENOMIC DNA]</scope>
</reference>
<evidence type="ECO:0000256" key="4">
    <source>
        <dbReference type="ARBA" id="ARBA00023180"/>
    </source>
</evidence>
<dbReference type="AlphaFoldDB" id="A0A4W5LES5"/>
<dbReference type="Pfam" id="PF00052">
    <property type="entry name" value="Laminin_B"/>
    <property type="match status" value="1"/>
</dbReference>
<feature type="domain" description="Laminin IV type A" evidence="5">
    <location>
        <begin position="1"/>
        <end position="78"/>
    </location>
</feature>
<reference evidence="6" key="2">
    <citation type="submission" date="2025-08" db="UniProtKB">
        <authorList>
            <consortium name="Ensembl"/>
        </authorList>
    </citation>
    <scope>IDENTIFICATION</scope>
</reference>
<dbReference type="PROSITE" id="PS51115">
    <property type="entry name" value="LAMININ_IVA"/>
    <property type="match status" value="1"/>
</dbReference>
<evidence type="ECO:0000313" key="7">
    <source>
        <dbReference type="Proteomes" id="UP000314982"/>
    </source>
</evidence>
<dbReference type="Ensembl" id="ENSHHUT00000025259.1">
    <property type="protein sequence ID" value="ENSHHUP00000024342.1"/>
    <property type="gene ID" value="ENSHHUG00000015278.1"/>
</dbReference>
<evidence type="ECO:0000259" key="5">
    <source>
        <dbReference type="PROSITE" id="PS51115"/>
    </source>
</evidence>
<keyword evidence="1" id="KW-0732">Signal</keyword>
<accession>A0A4W5LES5</accession>
<evidence type="ECO:0000256" key="3">
    <source>
        <dbReference type="ARBA" id="ARBA00023157"/>
    </source>
</evidence>
<dbReference type="InterPro" id="IPR000034">
    <property type="entry name" value="Laminin_IV"/>
</dbReference>
<dbReference type="GeneTree" id="ENSGT00940000156537"/>
<keyword evidence="7" id="KW-1185">Reference proteome</keyword>
<reference evidence="6" key="3">
    <citation type="submission" date="2025-09" db="UniProtKB">
        <authorList>
            <consortium name="Ensembl"/>
        </authorList>
    </citation>
    <scope>IDENTIFICATION</scope>
</reference>
<sequence>MPTLTPISLSTPPQGSFRHARTGNVVSREELMMVLVGLESLQIRALHSQSAHTVSLRGAVLEGAQTLPTGRHASNVEICLCPANYQGDSCQVGMG</sequence>